<dbReference type="EMBL" id="JANPWB010000009">
    <property type="protein sequence ID" value="KAJ1149018.1"/>
    <property type="molecule type" value="Genomic_DNA"/>
</dbReference>
<comment type="caution">
    <text evidence="2">The sequence shown here is derived from an EMBL/GenBank/DDBJ whole genome shotgun (WGS) entry which is preliminary data.</text>
</comment>
<keyword evidence="3" id="KW-1185">Reference proteome</keyword>
<evidence type="ECO:0000313" key="3">
    <source>
        <dbReference type="Proteomes" id="UP001066276"/>
    </source>
</evidence>
<sequence>MAAYDDQVGDEYYVDDPAGSFEQDLFYALDADVRHTVNQALAQAIRPIKHHIIGFAEQQSWVAPSGPQIVEESSLSVSSQAHKQFRNMHTADFESIIRSLAKEHDYNTSASALKSKTKEDSVSPSSAHSPDQGGDPPRKPHH</sequence>
<evidence type="ECO:0000313" key="2">
    <source>
        <dbReference type="EMBL" id="KAJ1149018.1"/>
    </source>
</evidence>
<feature type="region of interest" description="Disordered" evidence="1">
    <location>
        <begin position="108"/>
        <end position="142"/>
    </location>
</feature>
<evidence type="ECO:0000256" key="1">
    <source>
        <dbReference type="SAM" id="MobiDB-lite"/>
    </source>
</evidence>
<dbReference type="AlphaFoldDB" id="A0AAV7RA89"/>
<protein>
    <submittedName>
        <fullName evidence="2">Uncharacterized protein</fullName>
    </submittedName>
</protein>
<reference evidence="2" key="1">
    <citation type="journal article" date="2022" name="bioRxiv">
        <title>Sequencing and chromosome-scale assembly of the giantPleurodeles waltlgenome.</title>
        <authorList>
            <person name="Brown T."/>
            <person name="Elewa A."/>
            <person name="Iarovenko S."/>
            <person name="Subramanian E."/>
            <person name="Araus A.J."/>
            <person name="Petzold A."/>
            <person name="Susuki M."/>
            <person name="Suzuki K.-i.T."/>
            <person name="Hayashi T."/>
            <person name="Toyoda A."/>
            <person name="Oliveira C."/>
            <person name="Osipova E."/>
            <person name="Leigh N.D."/>
            <person name="Simon A."/>
            <person name="Yun M.H."/>
        </authorList>
    </citation>
    <scope>NUCLEOTIDE SEQUENCE</scope>
    <source>
        <strain evidence="2">20211129_DDA</strain>
        <tissue evidence="2">Liver</tissue>
    </source>
</reference>
<proteinExistence type="predicted"/>
<name>A0AAV7RA89_PLEWA</name>
<organism evidence="2 3">
    <name type="scientific">Pleurodeles waltl</name>
    <name type="common">Iberian ribbed newt</name>
    <dbReference type="NCBI Taxonomy" id="8319"/>
    <lineage>
        <taxon>Eukaryota</taxon>
        <taxon>Metazoa</taxon>
        <taxon>Chordata</taxon>
        <taxon>Craniata</taxon>
        <taxon>Vertebrata</taxon>
        <taxon>Euteleostomi</taxon>
        <taxon>Amphibia</taxon>
        <taxon>Batrachia</taxon>
        <taxon>Caudata</taxon>
        <taxon>Salamandroidea</taxon>
        <taxon>Salamandridae</taxon>
        <taxon>Pleurodelinae</taxon>
        <taxon>Pleurodeles</taxon>
    </lineage>
</organism>
<dbReference type="Proteomes" id="UP001066276">
    <property type="component" value="Chromosome 5"/>
</dbReference>
<gene>
    <name evidence="2" type="ORF">NDU88_001839</name>
</gene>
<accession>A0AAV7RA89</accession>